<dbReference type="Gene3D" id="2.60.40.10">
    <property type="entry name" value="Immunoglobulins"/>
    <property type="match status" value="1"/>
</dbReference>
<organism evidence="8 9">
    <name type="scientific">Glycomyces niveus</name>
    <dbReference type="NCBI Taxonomy" id="2820287"/>
    <lineage>
        <taxon>Bacteria</taxon>
        <taxon>Bacillati</taxon>
        <taxon>Actinomycetota</taxon>
        <taxon>Actinomycetes</taxon>
        <taxon>Glycomycetales</taxon>
        <taxon>Glycomycetaceae</taxon>
        <taxon>Glycomyces</taxon>
    </lineage>
</organism>
<dbReference type="PROSITE" id="PS00626">
    <property type="entry name" value="RCC1_2"/>
    <property type="match status" value="1"/>
</dbReference>
<dbReference type="Proteomes" id="UP000681341">
    <property type="component" value="Unassembled WGS sequence"/>
</dbReference>
<dbReference type="InterPro" id="IPR032109">
    <property type="entry name" value="Big_3_5"/>
</dbReference>
<keyword evidence="1" id="KW-0344">Guanine-nucleotide releasing factor</keyword>
<dbReference type="PANTHER" id="PTHR45982">
    <property type="entry name" value="REGULATOR OF CHROMOSOME CONDENSATION"/>
    <property type="match status" value="1"/>
</dbReference>
<dbReference type="PRINTS" id="PR00633">
    <property type="entry name" value="RCCNDNSATION"/>
</dbReference>
<evidence type="ECO:0000256" key="5">
    <source>
        <dbReference type="SAM" id="SignalP"/>
    </source>
</evidence>
<evidence type="ECO:0000256" key="3">
    <source>
        <dbReference type="SAM" id="MobiDB-lite"/>
    </source>
</evidence>
<accession>A0ABS3UA98</accession>
<feature type="signal peptide" evidence="5">
    <location>
        <begin position="1"/>
        <end position="30"/>
    </location>
</feature>
<keyword evidence="9" id="KW-1185">Reference proteome</keyword>
<dbReference type="InterPro" id="IPR058923">
    <property type="entry name" value="RCC1-like_dom"/>
</dbReference>
<evidence type="ECO:0000256" key="2">
    <source>
        <dbReference type="ARBA" id="ARBA00022737"/>
    </source>
</evidence>
<comment type="caution">
    <text evidence="8">The sequence shown here is derived from an EMBL/GenBank/DDBJ whole genome shotgun (WGS) entry which is preliminary data.</text>
</comment>
<dbReference type="InterPro" id="IPR009091">
    <property type="entry name" value="RCC1/BLIP-II"/>
</dbReference>
<feature type="chain" id="PRO_5047172322" evidence="5">
    <location>
        <begin position="31"/>
        <end position="627"/>
    </location>
</feature>
<evidence type="ECO:0000313" key="8">
    <source>
        <dbReference type="EMBL" id="MBO3735699.1"/>
    </source>
</evidence>
<evidence type="ECO:0000259" key="6">
    <source>
        <dbReference type="Pfam" id="PF16640"/>
    </source>
</evidence>
<keyword evidence="4" id="KW-0472">Membrane</keyword>
<evidence type="ECO:0000313" key="9">
    <source>
        <dbReference type="Proteomes" id="UP000681341"/>
    </source>
</evidence>
<dbReference type="Pfam" id="PF00415">
    <property type="entry name" value="RCC1"/>
    <property type="match status" value="2"/>
</dbReference>
<dbReference type="Pfam" id="PF16640">
    <property type="entry name" value="Big_3_5"/>
    <property type="match status" value="1"/>
</dbReference>
<dbReference type="RefSeq" id="WP_208499496.1">
    <property type="nucleotide sequence ID" value="NZ_JAGFNP010000017.1"/>
</dbReference>
<feature type="domain" description="RCC1-like" evidence="7">
    <location>
        <begin position="164"/>
        <end position="400"/>
    </location>
</feature>
<dbReference type="EMBL" id="JAGFNP010000017">
    <property type="protein sequence ID" value="MBO3735699.1"/>
    <property type="molecule type" value="Genomic_DNA"/>
</dbReference>
<proteinExistence type="predicted"/>
<dbReference type="Gene3D" id="2.130.10.30">
    <property type="entry name" value="Regulator of chromosome condensation 1/beta-lactamase-inhibitor protein II"/>
    <property type="match status" value="2"/>
</dbReference>
<dbReference type="SUPFAM" id="SSF50985">
    <property type="entry name" value="RCC1/BLIP-II"/>
    <property type="match status" value="2"/>
</dbReference>
<dbReference type="InterPro" id="IPR013783">
    <property type="entry name" value="Ig-like_fold"/>
</dbReference>
<feature type="compositionally biased region" description="Acidic residues" evidence="3">
    <location>
        <begin position="504"/>
        <end position="541"/>
    </location>
</feature>
<dbReference type="InterPro" id="IPR000408">
    <property type="entry name" value="Reg_chr_condens"/>
</dbReference>
<keyword evidence="5" id="KW-0732">Signal</keyword>
<protein>
    <submittedName>
        <fullName evidence="8">Ig-like domain repeat protein</fullName>
    </submittedName>
</protein>
<feature type="region of interest" description="Disordered" evidence="3">
    <location>
        <begin position="495"/>
        <end position="594"/>
    </location>
</feature>
<name>A0ABS3UA98_9ACTN</name>
<keyword evidence="2" id="KW-0677">Repeat</keyword>
<evidence type="ECO:0000256" key="4">
    <source>
        <dbReference type="SAM" id="Phobius"/>
    </source>
</evidence>
<keyword evidence="4" id="KW-0812">Transmembrane</keyword>
<dbReference type="Pfam" id="PF25390">
    <property type="entry name" value="WD40_RLD"/>
    <property type="match status" value="1"/>
</dbReference>
<feature type="transmembrane region" description="Helical" evidence="4">
    <location>
        <begin position="598"/>
        <end position="617"/>
    </location>
</feature>
<dbReference type="PANTHER" id="PTHR45982:SF1">
    <property type="entry name" value="REGULATOR OF CHROMOSOME CONDENSATION"/>
    <property type="match status" value="1"/>
</dbReference>
<evidence type="ECO:0000256" key="1">
    <source>
        <dbReference type="ARBA" id="ARBA00022658"/>
    </source>
</evidence>
<dbReference type="InterPro" id="IPR051553">
    <property type="entry name" value="Ran_GTPase-activating"/>
</dbReference>
<sequence>MGSGMRRGLAAAVTIAAVAGSVVTGVPAAAATGDEVLTWGRNQYGQLGNGATNAAGEPILGPVALPAGTSVTAVSGGYGFSIALTTDGEVLAWGQNDVGQLGEDSFTNSTEPVEVDLPDGVSIEAIAVGDDHILALTADGAVLAWGYNEWGQLGNGTNDESGVPVEVQLPAGTTVTAIEAGAGHSLALTAEGTVFAWGDNDFGQVGDGTTTERTTPVEIPLPDDATATMIAGGDDHSLALTSSGELLAWGYNGGGQIGDGTTTTRTSPVSVHLPADTEVAAIAGASGFQSFAITANGELLAWGDNSYGQIGDGTNTRRTEPVSVHMPDGTEVTAVDSGDDHAIALTSDGAVYGWGYNRYGQVGDGTTTNRNEPVQVVQPEAYAFVAIGVGSYHSLAIAQSPQTATTLTADPLEAELGDEVTLTAEVACTTGTPTGTVAFFVDGEEFGTAALEEGVAVLVTDALTEGEREIVAHYEGDGLCPPSDSEPVTVTVTYTECDFPPYEDGGEDVDGDGDGDDLPSDDGTDGDGDGDTDDPPSDGDGTDPPSGSDGDGDGAPGTDGGSLTASDFNGGDPPFPGGEAEQPGPCQGLPETGNNTSVAAAAGLAVAALGTLLLMAARLMRKLAGKR</sequence>
<evidence type="ECO:0000259" key="7">
    <source>
        <dbReference type="Pfam" id="PF25390"/>
    </source>
</evidence>
<gene>
    <name evidence="8" type="ORF">J5V16_22980</name>
</gene>
<feature type="domain" description="Bacterial Ig-like" evidence="6">
    <location>
        <begin position="407"/>
        <end position="493"/>
    </location>
</feature>
<dbReference type="NCBIfam" id="TIGR01167">
    <property type="entry name" value="LPXTG_anchor"/>
    <property type="match status" value="1"/>
</dbReference>
<dbReference type="PROSITE" id="PS50012">
    <property type="entry name" value="RCC1_3"/>
    <property type="match status" value="7"/>
</dbReference>
<reference evidence="8 9" key="1">
    <citation type="submission" date="2021-03" db="EMBL/GenBank/DDBJ databases">
        <title>Glycomyces sp. nov., a novel actinomycete isolated from soil.</title>
        <authorList>
            <person name="Yang X."/>
            <person name="Xu X."/>
        </authorList>
    </citation>
    <scope>NUCLEOTIDE SEQUENCE [LARGE SCALE GENOMIC DNA]</scope>
    <source>
        <strain evidence="8 9">NEAU-S30</strain>
    </source>
</reference>
<keyword evidence="4" id="KW-1133">Transmembrane helix</keyword>